<feature type="compositionally biased region" description="Basic and acidic residues" evidence="1">
    <location>
        <begin position="32"/>
        <end position="51"/>
    </location>
</feature>
<feature type="region of interest" description="Disordered" evidence="1">
    <location>
        <begin position="210"/>
        <end position="234"/>
    </location>
</feature>
<evidence type="ECO:0000313" key="3">
    <source>
        <dbReference type="RefSeq" id="XP_026676105.1"/>
    </source>
</evidence>
<dbReference type="AlphaFoldDB" id="A0A3Q0IP63"/>
<keyword evidence="2" id="KW-1185">Reference proteome</keyword>
<dbReference type="RefSeq" id="XP_026676105.1">
    <property type="nucleotide sequence ID" value="XM_026820304.1"/>
</dbReference>
<dbReference type="PaxDb" id="121845-A0A3Q0IP63"/>
<proteinExistence type="predicted"/>
<dbReference type="GeneID" id="113465632"/>
<evidence type="ECO:0000256" key="1">
    <source>
        <dbReference type="SAM" id="MobiDB-lite"/>
    </source>
</evidence>
<protein>
    <submittedName>
        <fullName evidence="3">Uncharacterized protein LOC113465632</fullName>
    </submittedName>
</protein>
<accession>A0A3Q0IP63</accession>
<gene>
    <name evidence="3" type="primary">LOC113465632</name>
</gene>
<name>A0A3Q0IP63_DIACI</name>
<dbReference type="KEGG" id="dci:113465632"/>
<reference evidence="3" key="1">
    <citation type="submission" date="2025-08" db="UniProtKB">
        <authorList>
            <consortium name="RefSeq"/>
        </authorList>
    </citation>
    <scope>IDENTIFICATION</scope>
</reference>
<dbReference type="Proteomes" id="UP000079169">
    <property type="component" value="Unplaced"/>
</dbReference>
<feature type="compositionally biased region" description="Basic residues" evidence="1">
    <location>
        <begin position="210"/>
        <end position="223"/>
    </location>
</feature>
<feature type="compositionally biased region" description="Polar residues" evidence="1">
    <location>
        <begin position="143"/>
        <end position="155"/>
    </location>
</feature>
<evidence type="ECO:0000313" key="2">
    <source>
        <dbReference type="Proteomes" id="UP000079169"/>
    </source>
</evidence>
<feature type="compositionally biased region" description="Polar residues" evidence="1">
    <location>
        <begin position="116"/>
        <end position="129"/>
    </location>
</feature>
<organism evidence="2 3">
    <name type="scientific">Diaphorina citri</name>
    <name type="common">Asian citrus psyllid</name>
    <dbReference type="NCBI Taxonomy" id="121845"/>
    <lineage>
        <taxon>Eukaryota</taxon>
        <taxon>Metazoa</taxon>
        <taxon>Ecdysozoa</taxon>
        <taxon>Arthropoda</taxon>
        <taxon>Hexapoda</taxon>
        <taxon>Insecta</taxon>
        <taxon>Pterygota</taxon>
        <taxon>Neoptera</taxon>
        <taxon>Paraneoptera</taxon>
        <taxon>Hemiptera</taxon>
        <taxon>Sternorrhyncha</taxon>
        <taxon>Psylloidea</taxon>
        <taxon>Psyllidae</taxon>
        <taxon>Diaphorininae</taxon>
        <taxon>Diaphorina</taxon>
    </lineage>
</organism>
<feature type="compositionally biased region" description="Polar residues" evidence="1">
    <location>
        <begin position="68"/>
        <end position="82"/>
    </location>
</feature>
<sequence length="234" mass="25778">MATLYHTRDIQIQRAKEEAQKRELQLSITKSGKPEEHGIETHADATKHKQENNMGSVANVSRVDDDGNTVNQGDLHGNTVNQGDLHGNPAKTKIKQEVAYPPDPSQVKLEPDGLHETNTQPGYKNNQEAGPQPGKVKSEDELSSGSRDNYDSNVHISQYVSSQVVKQEPQASSSIVGQPATPPLFIPGIFIKSNEQFVVKSSTIYKKRAMSKKKRIKEKKKKMQQGALEAGQGN</sequence>
<feature type="region of interest" description="Disordered" evidence="1">
    <location>
        <begin position="26"/>
        <end position="155"/>
    </location>
</feature>